<dbReference type="SMART" id="SM00034">
    <property type="entry name" value="CLECT"/>
    <property type="match status" value="2"/>
</dbReference>
<dbReference type="CDD" id="cd00037">
    <property type="entry name" value="CLECT"/>
    <property type="match status" value="2"/>
</dbReference>
<dbReference type="EMBL" id="CAJPEV010003237">
    <property type="protein sequence ID" value="CAG0899297.1"/>
    <property type="molecule type" value="Genomic_DNA"/>
</dbReference>
<gene>
    <name evidence="5" type="ORF">DSTB1V02_LOCUS10815</name>
</gene>
<dbReference type="SUPFAM" id="SSF56436">
    <property type="entry name" value="C-type lectin-like"/>
    <property type="match status" value="2"/>
</dbReference>
<dbReference type="Pfam" id="PF00431">
    <property type="entry name" value="CUB"/>
    <property type="match status" value="1"/>
</dbReference>
<dbReference type="InterPro" id="IPR050976">
    <property type="entry name" value="Snaclec"/>
</dbReference>
<dbReference type="SMART" id="SM00042">
    <property type="entry name" value="CUB"/>
    <property type="match status" value="1"/>
</dbReference>
<feature type="domain" description="C-type lectin" evidence="4">
    <location>
        <begin position="268"/>
        <end position="392"/>
    </location>
</feature>
<dbReference type="InterPro" id="IPR018378">
    <property type="entry name" value="C-type_lectin_CS"/>
</dbReference>
<dbReference type="InterPro" id="IPR035914">
    <property type="entry name" value="Sperma_CUB_dom_sf"/>
</dbReference>
<evidence type="ECO:0000313" key="5">
    <source>
        <dbReference type="EMBL" id="CAD7251048.1"/>
    </source>
</evidence>
<dbReference type="EMBL" id="LR902754">
    <property type="protein sequence ID" value="CAD7251048.1"/>
    <property type="molecule type" value="Genomic_DNA"/>
</dbReference>
<dbReference type="AlphaFoldDB" id="A0A7R9ABE3"/>
<evidence type="ECO:0000256" key="1">
    <source>
        <dbReference type="ARBA" id="ARBA00023157"/>
    </source>
</evidence>
<evidence type="ECO:0000256" key="2">
    <source>
        <dbReference type="PROSITE-ProRule" id="PRU00059"/>
    </source>
</evidence>
<proteinExistence type="predicted"/>
<name>A0A7R9ABE3_9CRUS</name>
<comment type="caution">
    <text evidence="2">Lacks conserved residue(s) required for the propagation of feature annotation.</text>
</comment>
<dbReference type="OrthoDB" id="6133475at2759"/>
<dbReference type="PROSITE" id="PS50041">
    <property type="entry name" value="C_TYPE_LECTIN_2"/>
    <property type="match status" value="2"/>
</dbReference>
<dbReference type="CDD" id="cd00041">
    <property type="entry name" value="CUB"/>
    <property type="match status" value="1"/>
</dbReference>
<dbReference type="InterPro" id="IPR001304">
    <property type="entry name" value="C-type_lectin-like"/>
</dbReference>
<keyword evidence="1" id="KW-1015">Disulfide bond</keyword>
<keyword evidence="6" id="KW-1185">Reference proteome</keyword>
<organism evidence="5">
    <name type="scientific">Darwinula stevensoni</name>
    <dbReference type="NCBI Taxonomy" id="69355"/>
    <lineage>
        <taxon>Eukaryota</taxon>
        <taxon>Metazoa</taxon>
        <taxon>Ecdysozoa</taxon>
        <taxon>Arthropoda</taxon>
        <taxon>Crustacea</taxon>
        <taxon>Oligostraca</taxon>
        <taxon>Ostracoda</taxon>
        <taxon>Podocopa</taxon>
        <taxon>Podocopida</taxon>
        <taxon>Darwinulocopina</taxon>
        <taxon>Darwinuloidea</taxon>
        <taxon>Darwinulidae</taxon>
        <taxon>Darwinula</taxon>
    </lineage>
</organism>
<dbReference type="InterPro" id="IPR000859">
    <property type="entry name" value="CUB_dom"/>
</dbReference>
<sequence>MLLARAGISGSQEPCGGDITESAGIIYSPGYPDGYPANVTCAWTFRSGWRKIHLFIEEFNVEWSIIDCYGAMEFVSLSHPTGSTTRFCGEIPPGPIGHLLDGIGLMQFVSNDKNNERHRFKILYMMESRCPSGYFGRDGTNSCYFFSDEKLSFAEAAEQCTLASIHSREEQEFVQSHARSTFWIGARTTAPLGESIWNFEFMDGSPTDYQEFWEEGDVEMLTCGAGCGILVVADRWKNRKCEREEKPFVCESSDTPSAGPFQCFEYVNGRRCFFLPQEQGDWIRRDFDGAREHCRTYPDGDLIAIGGNEQKQVDLAKTFETVFDEFSVEYDEVWIGLRKADGVWKWVDGSLLELDRWEEEYPTEDFGKDCGVMTVSSWKDSNPQNQHYYVCKTTFPV</sequence>
<dbReference type="InterPro" id="IPR016187">
    <property type="entry name" value="CTDL_fold"/>
</dbReference>
<dbReference type="PANTHER" id="PTHR22991:SF40">
    <property type="entry name" value="PROTEIN CBG13490"/>
    <property type="match status" value="1"/>
</dbReference>
<feature type="domain" description="C-type lectin" evidence="4">
    <location>
        <begin position="139"/>
        <end position="244"/>
    </location>
</feature>
<dbReference type="Gene3D" id="3.10.100.10">
    <property type="entry name" value="Mannose-Binding Protein A, subunit A"/>
    <property type="match status" value="2"/>
</dbReference>
<evidence type="ECO:0000259" key="4">
    <source>
        <dbReference type="PROSITE" id="PS50041"/>
    </source>
</evidence>
<dbReference type="Pfam" id="PF00059">
    <property type="entry name" value="Lectin_C"/>
    <property type="match status" value="2"/>
</dbReference>
<dbReference type="Proteomes" id="UP000677054">
    <property type="component" value="Unassembled WGS sequence"/>
</dbReference>
<reference evidence="5" key="1">
    <citation type="submission" date="2020-11" db="EMBL/GenBank/DDBJ databases">
        <authorList>
            <person name="Tran Van P."/>
        </authorList>
    </citation>
    <scope>NUCLEOTIDE SEQUENCE</scope>
</reference>
<dbReference type="PANTHER" id="PTHR22991">
    <property type="entry name" value="PROTEIN CBG13490"/>
    <property type="match status" value="1"/>
</dbReference>
<protein>
    <submittedName>
        <fullName evidence="5">Uncharacterized protein</fullName>
    </submittedName>
</protein>
<evidence type="ECO:0000259" key="3">
    <source>
        <dbReference type="PROSITE" id="PS01180"/>
    </source>
</evidence>
<dbReference type="InterPro" id="IPR016186">
    <property type="entry name" value="C-type_lectin-like/link_sf"/>
</dbReference>
<dbReference type="PROSITE" id="PS01180">
    <property type="entry name" value="CUB"/>
    <property type="match status" value="1"/>
</dbReference>
<dbReference type="Gene3D" id="2.60.120.290">
    <property type="entry name" value="Spermadhesin, CUB domain"/>
    <property type="match status" value="1"/>
</dbReference>
<feature type="domain" description="CUB" evidence="3">
    <location>
        <begin position="15"/>
        <end position="127"/>
    </location>
</feature>
<dbReference type="SUPFAM" id="SSF49854">
    <property type="entry name" value="Spermadhesin, CUB domain"/>
    <property type="match status" value="1"/>
</dbReference>
<accession>A0A7R9ABE3</accession>
<evidence type="ECO:0000313" key="6">
    <source>
        <dbReference type="Proteomes" id="UP000677054"/>
    </source>
</evidence>
<dbReference type="PROSITE" id="PS00615">
    <property type="entry name" value="C_TYPE_LECTIN_1"/>
    <property type="match status" value="1"/>
</dbReference>